<dbReference type="EMBL" id="HBNS01015235">
    <property type="protein sequence ID" value="CAE4602096.1"/>
    <property type="molecule type" value="Transcribed_RNA"/>
</dbReference>
<sequence length="433" mass="48855">MSESNLYNLLHLDCYGEEEREKANANADAIISQAQKNPRDLDLIYSFPMVVKVHRCCPLHQAIRLGLGVEVIDALSSPAALKLKCDGTTALHLAMHHRHKVAMDALCNPLDPEIHVSWDVVRLLMKKHPGAAREKDNHSETPLHLACRNRAPLDVVSPLLCCWPDAAKERDNEDRTPLHNACQHNCTSSLDVVSALLSSCPDATKMKDSLGLTPLHVACRCASFDVVSLVLSAWPDALKERDDYDWTPLHCACEKKEASYDVVSLLLNSWPDAVNQEEIEEGLTPLHIAFYNVSPMETIILLLDKWIEVSDNRNKDRIEPLIKIVGYEGDAEERKELLHYLCSLFDEETQQIDDDFSQSEIMRYFVSINWLKGIFLAINMYPTVTKSLDLHTNIMADFLSVVGKRCHLKTMSTVIQNEPELLENVYTLPEAHA</sequence>
<protein>
    <submittedName>
        <fullName evidence="2">Uncharacterized protein</fullName>
    </submittedName>
</protein>
<name>A0A6V2E4H2_9STRA</name>
<organism evidence="2">
    <name type="scientific">Ditylum brightwellii</name>
    <dbReference type="NCBI Taxonomy" id="49249"/>
    <lineage>
        <taxon>Eukaryota</taxon>
        <taxon>Sar</taxon>
        <taxon>Stramenopiles</taxon>
        <taxon>Ochrophyta</taxon>
        <taxon>Bacillariophyta</taxon>
        <taxon>Mediophyceae</taxon>
        <taxon>Lithodesmiophycidae</taxon>
        <taxon>Lithodesmiales</taxon>
        <taxon>Lithodesmiaceae</taxon>
        <taxon>Ditylum</taxon>
    </lineage>
</organism>
<evidence type="ECO:0000313" key="2">
    <source>
        <dbReference type="EMBL" id="CAE4602103.1"/>
    </source>
</evidence>
<reference evidence="2" key="1">
    <citation type="submission" date="2021-01" db="EMBL/GenBank/DDBJ databases">
        <authorList>
            <person name="Corre E."/>
            <person name="Pelletier E."/>
            <person name="Niang G."/>
            <person name="Scheremetjew M."/>
            <person name="Finn R."/>
            <person name="Kale V."/>
            <person name="Holt S."/>
            <person name="Cochrane G."/>
            <person name="Meng A."/>
            <person name="Brown T."/>
            <person name="Cohen L."/>
        </authorList>
    </citation>
    <scope>NUCLEOTIDE SEQUENCE</scope>
    <source>
        <strain evidence="2">GSO104</strain>
    </source>
</reference>
<dbReference type="SUPFAM" id="SSF48403">
    <property type="entry name" value="Ankyrin repeat"/>
    <property type="match status" value="1"/>
</dbReference>
<dbReference type="AlphaFoldDB" id="A0A6V2E4H2"/>
<dbReference type="SMART" id="SM00248">
    <property type="entry name" value="ANK"/>
    <property type="match status" value="6"/>
</dbReference>
<dbReference type="EMBL" id="HBNS01015239">
    <property type="protein sequence ID" value="CAE4602103.1"/>
    <property type="molecule type" value="Transcribed_RNA"/>
</dbReference>
<dbReference type="InterPro" id="IPR002110">
    <property type="entry name" value="Ankyrin_rpt"/>
</dbReference>
<evidence type="ECO:0000313" key="1">
    <source>
        <dbReference type="EMBL" id="CAE4602096.1"/>
    </source>
</evidence>
<proteinExistence type="predicted"/>
<dbReference type="PANTHER" id="PTHR24121:SF23">
    <property type="entry name" value="NO MECHANORECEPTOR POTENTIAL C, ISOFORM H"/>
    <property type="match status" value="1"/>
</dbReference>
<dbReference type="Pfam" id="PF12796">
    <property type="entry name" value="Ank_2"/>
    <property type="match status" value="1"/>
</dbReference>
<gene>
    <name evidence="1" type="ORF">DBRI00130_LOCUS12241</name>
    <name evidence="2" type="ORF">DBRI00130_LOCUS12245</name>
</gene>
<dbReference type="Gene3D" id="1.25.40.20">
    <property type="entry name" value="Ankyrin repeat-containing domain"/>
    <property type="match status" value="1"/>
</dbReference>
<dbReference type="InterPro" id="IPR036770">
    <property type="entry name" value="Ankyrin_rpt-contain_sf"/>
</dbReference>
<accession>A0A6V2E4H2</accession>
<dbReference type="PANTHER" id="PTHR24121">
    <property type="entry name" value="NO MECHANORECEPTOR POTENTIAL C, ISOFORM D-RELATED"/>
    <property type="match status" value="1"/>
</dbReference>